<protein>
    <submittedName>
        <fullName evidence="1">Uncharacterized protein</fullName>
    </submittedName>
</protein>
<dbReference type="Proteomes" id="UP000230046">
    <property type="component" value="Unassembled WGS sequence"/>
</dbReference>
<proteinExistence type="predicted"/>
<reference evidence="1 2" key="1">
    <citation type="submission" date="2017-11" db="EMBL/GenBank/DDBJ databases">
        <title>Genome sequencing of Prevotella intermedia KCOM 1653.</title>
        <authorList>
            <person name="Kook J.-K."/>
            <person name="Park S.-N."/>
            <person name="Lim Y.K."/>
        </authorList>
    </citation>
    <scope>NUCLEOTIDE SEQUENCE [LARGE SCALE GENOMIC DNA]</scope>
    <source>
        <strain evidence="1 2">KCOM 1653</strain>
    </source>
</reference>
<accession>A0A2G8I8L3</accession>
<name>A0A2G8I8L3_PREIN</name>
<dbReference type="EMBL" id="PEKN01000002">
    <property type="protein sequence ID" value="PIK19781.1"/>
    <property type="molecule type" value="Genomic_DNA"/>
</dbReference>
<sequence>MDGITIGSKHYKFTTEFTHCTACAFYGKGCTSICKEYHKLVFGFDGAGVFKLENIEKDESPKGLFYIQNN</sequence>
<dbReference type="RefSeq" id="WP_099837051.1">
    <property type="nucleotide sequence ID" value="NZ_PEKN01000002.1"/>
</dbReference>
<organism evidence="1 2">
    <name type="scientific">Prevotella intermedia</name>
    <dbReference type="NCBI Taxonomy" id="28131"/>
    <lineage>
        <taxon>Bacteria</taxon>
        <taxon>Pseudomonadati</taxon>
        <taxon>Bacteroidota</taxon>
        <taxon>Bacteroidia</taxon>
        <taxon>Bacteroidales</taxon>
        <taxon>Prevotellaceae</taxon>
        <taxon>Prevotella</taxon>
    </lineage>
</organism>
<evidence type="ECO:0000313" key="2">
    <source>
        <dbReference type="Proteomes" id="UP000230046"/>
    </source>
</evidence>
<evidence type="ECO:0000313" key="1">
    <source>
        <dbReference type="EMBL" id="PIK19781.1"/>
    </source>
</evidence>
<comment type="caution">
    <text evidence="1">The sequence shown here is derived from an EMBL/GenBank/DDBJ whole genome shotgun (WGS) entry which is preliminary data.</text>
</comment>
<gene>
    <name evidence="1" type="ORF">CTI18_13020</name>
</gene>
<dbReference type="AlphaFoldDB" id="A0A2G8I8L3"/>